<sequence>MAFTAVYLFVLAIGLVSSTFASPWIQYPSDGLATMTHYDLPKDYIAACACTGDSTHYPTAALSQMAFGSSTAYGPACGRCFNLTLLNTFLSVPPFYPPTPKSIVVKVTDLCPLSTSGWCNATQEGPNAAGNYLNFDLAFPSDAIPDDFFPSNASYYGYTDFGVWNISYQSVNCTQWSGWNDASALGSVTNLGPESACCPSDPSGSSNDTCPSYSDHNGIAYKNRCITSNNSIVMVTPVVIGAFFDVHYVAVIPTVVLCFV</sequence>
<reference evidence="2 3" key="1">
    <citation type="journal article" date="2019" name="Nat. Ecol. Evol.">
        <title>Megaphylogeny resolves global patterns of mushroom evolution.</title>
        <authorList>
            <person name="Varga T."/>
            <person name="Krizsan K."/>
            <person name="Foldi C."/>
            <person name="Dima B."/>
            <person name="Sanchez-Garcia M."/>
            <person name="Sanchez-Ramirez S."/>
            <person name="Szollosi G.J."/>
            <person name="Szarkandi J.G."/>
            <person name="Papp V."/>
            <person name="Albert L."/>
            <person name="Andreopoulos W."/>
            <person name="Angelini C."/>
            <person name="Antonin V."/>
            <person name="Barry K.W."/>
            <person name="Bougher N.L."/>
            <person name="Buchanan P."/>
            <person name="Buyck B."/>
            <person name="Bense V."/>
            <person name="Catcheside P."/>
            <person name="Chovatia M."/>
            <person name="Cooper J."/>
            <person name="Damon W."/>
            <person name="Desjardin D."/>
            <person name="Finy P."/>
            <person name="Geml J."/>
            <person name="Haridas S."/>
            <person name="Hughes K."/>
            <person name="Justo A."/>
            <person name="Karasinski D."/>
            <person name="Kautmanova I."/>
            <person name="Kiss B."/>
            <person name="Kocsube S."/>
            <person name="Kotiranta H."/>
            <person name="LaButti K.M."/>
            <person name="Lechner B.E."/>
            <person name="Liimatainen K."/>
            <person name="Lipzen A."/>
            <person name="Lukacs Z."/>
            <person name="Mihaltcheva S."/>
            <person name="Morgado L.N."/>
            <person name="Niskanen T."/>
            <person name="Noordeloos M.E."/>
            <person name="Ohm R.A."/>
            <person name="Ortiz-Santana B."/>
            <person name="Ovrebo C."/>
            <person name="Racz N."/>
            <person name="Riley R."/>
            <person name="Savchenko A."/>
            <person name="Shiryaev A."/>
            <person name="Soop K."/>
            <person name="Spirin V."/>
            <person name="Szebenyi C."/>
            <person name="Tomsovsky M."/>
            <person name="Tulloss R.E."/>
            <person name="Uehling J."/>
            <person name="Grigoriev I.V."/>
            <person name="Vagvolgyi C."/>
            <person name="Papp T."/>
            <person name="Martin F.M."/>
            <person name="Miettinen O."/>
            <person name="Hibbett D.S."/>
            <person name="Nagy L.G."/>
        </authorList>
    </citation>
    <scope>NUCLEOTIDE SEQUENCE [LARGE SCALE GENOMIC DNA]</scope>
    <source>
        <strain evidence="2 3">CBS 962.96</strain>
    </source>
</reference>
<protein>
    <recommendedName>
        <fullName evidence="4">Expansin-like EG45 domain-containing protein</fullName>
    </recommendedName>
</protein>
<evidence type="ECO:0000256" key="1">
    <source>
        <dbReference type="SAM" id="SignalP"/>
    </source>
</evidence>
<dbReference type="OrthoDB" id="5823761at2759"/>
<keyword evidence="1" id="KW-0732">Signal</keyword>
<dbReference type="EMBL" id="ML179077">
    <property type="protein sequence ID" value="THV02414.1"/>
    <property type="molecule type" value="Genomic_DNA"/>
</dbReference>
<organism evidence="2 3">
    <name type="scientific">Dendrothele bispora (strain CBS 962.96)</name>
    <dbReference type="NCBI Taxonomy" id="1314807"/>
    <lineage>
        <taxon>Eukaryota</taxon>
        <taxon>Fungi</taxon>
        <taxon>Dikarya</taxon>
        <taxon>Basidiomycota</taxon>
        <taxon>Agaricomycotina</taxon>
        <taxon>Agaricomycetes</taxon>
        <taxon>Agaricomycetidae</taxon>
        <taxon>Agaricales</taxon>
        <taxon>Agaricales incertae sedis</taxon>
        <taxon>Dendrothele</taxon>
    </lineage>
</organism>
<gene>
    <name evidence="2" type="ORF">K435DRAFT_963139</name>
</gene>
<dbReference type="InterPro" id="IPR036908">
    <property type="entry name" value="RlpA-like_sf"/>
</dbReference>
<dbReference type="Pfam" id="PF22514">
    <property type="entry name" value="EXPB1_D1"/>
    <property type="match status" value="1"/>
</dbReference>
<name>A0A4S8MJQ0_DENBC</name>
<evidence type="ECO:0008006" key="4">
    <source>
        <dbReference type="Google" id="ProtNLM"/>
    </source>
</evidence>
<proteinExistence type="predicted"/>
<accession>A0A4S8MJQ0</accession>
<evidence type="ECO:0000313" key="3">
    <source>
        <dbReference type="Proteomes" id="UP000297245"/>
    </source>
</evidence>
<dbReference type="AlphaFoldDB" id="A0A4S8MJQ0"/>
<dbReference type="SUPFAM" id="SSF50685">
    <property type="entry name" value="Barwin-like endoglucanases"/>
    <property type="match status" value="1"/>
</dbReference>
<keyword evidence="3" id="KW-1185">Reference proteome</keyword>
<feature type="signal peptide" evidence="1">
    <location>
        <begin position="1"/>
        <end position="21"/>
    </location>
</feature>
<dbReference type="CDD" id="cd22278">
    <property type="entry name" value="DPBB_GH45_endoglucanase"/>
    <property type="match status" value="1"/>
</dbReference>
<dbReference type="Proteomes" id="UP000297245">
    <property type="component" value="Unassembled WGS sequence"/>
</dbReference>
<dbReference type="Gene3D" id="2.40.40.10">
    <property type="entry name" value="RlpA-like domain"/>
    <property type="match status" value="1"/>
</dbReference>
<evidence type="ECO:0000313" key="2">
    <source>
        <dbReference type="EMBL" id="THV02414.1"/>
    </source>
</evidence>
<feature type="chain" id="PRO_5020637890" description="Expansin-like EG45 domain-containing protein" evidence="1">
    <location>
        <begin position="22"/>
        <end position="260"/>
    </location>
</feature>